<evidence type="ECO:0000313" key="4">
    <source>
        <dbReference type="EMBL" id="PNH10481.1"/>
    </source>
</evidence>
<proteinExistence type="predicted"/>
<dbReference type="CDD" id="cd00158">
    <property type="entry name" value="RHOD"/>
    <property type="match status" value="1"/>
</dbReference>
<reference evidence="4 5" key="1">
    <citation type="journal article" date="2017" name="Mol. Biol. Evol.">
        <title>The 4-celled Tetrabaena socialis nuclear genome reveals the essential components for genetic control of cell number at the origin of multicellularity in the volvocine lineage.</title>
        <authorList>
            <person name="Featherston J."/>
            <person name="Arakaki Y."/>
            <person name="Hanschen E.R."/>
            <person name="Ferris P.J."/>
            <person name="Michod R.E."/>
            <person name="Olson B.J.S.C."/>
            <person name="Nozaki H."/>
            <person name="Durand P.M."/>
        </authorList>
    </citation>
    <scope>NUCLEOTIDE SEQUENCE [LARGE SCALE GENOMIC DNA]</scope>
    <source>
        <strain evidence="4 5">NIES-571</strain>
    </source>
</reference>
<dbReference type="SUPFAM" id="SSF52821">
    <property type="entry name" value="Rhodanese/Cell cycle control phosphatase"/>
    <property type="match status" value="1"/>
</dbReference>
<dbReference type="OrthoDB" id="541235at2759"/>
<dbReference type="Gene3D" id="3.40.250.10">
    <property type="entry name" value="Rhodanese-like domain"/>
    <property type="match status" value="1"/>
</dbReference>
<organism evidence="4 5">
    <name type="scientific">Tetrabaena socialis</name>
    <dbReference type="NCBI Taxonomy" id="47790"/>
    <lineage>
        <taxon>Eukaryota</taxon>
        <taxon>Viridiplantae</taxon>
        <taxon>Chlorophyta</taxon>
        <taxon>core chlorophytes</taxon>
        <taxon>Chlorophyceae</taxon>
        <taxon>CS clade</taxon>
        <taxon>Chlamydomonadales</taxon>
        <taxon>Tetrabaenaceae</taxon>
        <taxon>Tetrabaena</taxon>
    </lineage>
</organism>
<feature type="chain" id="PRO_5014448666" description="Rhodanese domain-containing protein" evidence="2">
    <location>
        <begin position="27"/>
        <end position="155"/>
    </location>
</feature>
<protein>
    <recommendedName>
        <fullName evidence="3">Rhodanese domain-containing protein</fullName>
    </recommendedName>
</protein>
<dbReference type="Proteomes" id="UP000236333">
    <property type="component" value="Unassembled WGS sequence"/>
</dbReference>
<feature type="domain" description="Rhodanese" evidence="3">
    <location>
        <begin position="59"/>
        <end position="155"/>
    </location>
</feature>
<comment type="caution">
    <text evidence="4">The sequence shown here is derived from an EMBL/GenBank/DDBJ whole genome shotgun (WGS) entry which is preliminary data.</text>
</comment>
<dbReference type="EMBL" id="PGGS01000055">
    <property type="protein sequence ID" value="PNH10481.1"/>
    <property type="molecule type" value="Genomic_DNA"/>
</dbReference>
<sequence>MDGPNRRFLLAAVVLLVLLAAAPSDAKKKKPPSAKPSGGGKKEPTVKVVAADVAHGMWDLKNITIVDTRSEDQYSYGHIPGAIGLPAKWVRQSINLGKPLVVPNKKDIMCVDDSSESAVTYCTYFATSGKFPGVRLYALAKGFSSWTDMGYPVDS</sequence>
<accession>A0A2J8AD83</accession>
<dbReference type="SMART" id="SM00450">
    <property type="entry name" value="RHOD"/>
    <property type="match status" value="1"/>
</dbReference>
<name>A0A2J8AD83_9CHLO</name>
<dbReference type="InterPro" id="IPR036873">
    <property type="entry name" value="Rhodanese-like_dom_sf"/>
</dbReference>
<feature type="signal peptide" evidence="2">
    <location>
        <begin position="1"/>
        <end position="26"/>
    </location>
</feature>
<evidence type="ECO:0000313" key="5">
    <source>
        <dbReference type="Proteomes" id="UP000236333"/>
    </source>
</evidence>
<dbReference type="PROSITE" id="PS50206">
    <property type="entry name" value="RHODANESE_3"/>
    <property type="match status" value="1"/>
</dbReference>
<evidence type="ECO:0000259" key="3">
    <source>
        <dbReference type="PROSITE" id="PS50206"/>
    </source>
</evidence>
<feature type="region of interest" description="Disordered" evidence="1">
    <location>
        <begin position="26"/>
        <end position="45"/>
    </location>
</feature>
<dbReference type="AlphaFoldDB" id="A0A2J8AD83"/>
<keyword evidence="2" id="KW-0732">Signal</keyword>
<evidence type="ECO:0000256" key="1">
    <source>
        <dbReference type="SAM" id="MobiDB-lite"/>
    </source>
</evidence>
<evidence type="ECO:0000256" key="2">
    <source>
        <dbReference type="SAM" id="SignalP"/>
    </source>
</evidence>
<dbReference type="InterPro" id="IPR001763">
    <property type="entry name" value="Rhodanese-like_dom"/>
</dbReference>
<gene>
    <name evidence="4" type="ORF">TSOC_002799</name>
</gene>
<dbReference type="Pfam" id="PF00581">
    <property type="entry name" value="Rhodanese"/>
    <property type="match status" value="1"/>
</dbReference>
<keyword evidence="5" id="KW-1185">Reference proteome</keyword>